<accession>A0ABD0PSJ6</accession>
<evidence type="ECO:0000313" key="3">
    <source>
        <dbReference type="Proteomes" id="UP001529510"/>
    </source>
</evidence>
<protein>
    <submittedName>
        <fullName evidence="2">Uncharacterized protein</fullName>
    </submittedName>
</protein>
<comment type="caution">
    <text evidence="2">The sequence shown here is derived from an EMBL/GenBank/DDBJ whole genome shotgun (WGS) entry which is preliminary data.</text>
</comment>
<dbReference type="Proteomes" id="UP001529510">
    <property type="component" value="Unassembled WGS sequence"/>
</dbReference>
<evidence type="ECO:0000256" key="1">
    <source>
        <dbReference type="SAM" id="MobiDB-lite"/>
    </source>
</evidence>
<feature type="non-terminal residue" evidence="2">
    <location>
        <position position="158"/>
    </location>
</feature>
<proteinExistence type="predicted"/>
<dbReference type="EMBL" id="JAMKFB020000013">
    <property type="protein sequence ID" value="KAL0177000.1"/>
    <property type="molecule type" value="Genomic_DNA"/>
</dbReference>
<feature type="non-terminal residue" evidence="2">
    <location>
        <position position="1"/>
    </location>
</feature>
<name>A0ABD0PSJ6_CIRMR</name>
<dbReference type="AlphaFoldDB" id="A0ABD0PSJ6"/>
<evidence type="ECO:0000313" key="2">
    <source>
        <dbReference type="EMBL" id="KAL0177000.1"/>
    </source>
</evidence>
<feature type="region of interest" description="Disordered" evidence="1">
    <location>
        <begin position="17"/>
        <end position="47"/>
    </location>
</feature>
<organism evidence="2 3">
    <name type="scientific">Cirrhinus mrigala</name>
    <name type="common">Mrigala</name>
    <dbReference type="NCBI Taxonomy" id="683832"/>
    <lineage>
        <taxon>Eukaryota</taxon>
        <taxon>Metazoa</taxon>
        <taxon>Chordata</taxon>
        <taxon>Craniata</taxon>
        <taxon>Vertebrata</taxon>
        <taxon>Euteleostomi</taxon>
        <taxon>Actinopterygii</taxon>
        <taxon>Neopterygii</taxon>
        <taxon>Teleostei</taxon>
        <taxon>Ostariophysi</taxon>
        <taxon>Cypriniformes</taxon>
        <taxon>Cyprinidae</taxon>
        <taxon>Labeoninae</taxon>
        <taxon>Labeonini</taxon>
        <taxon>Cirrhinus</taxon>
    </lineage>
</organism>
<sequence length="158" mass="17402">VPDPHSLGGWALHGNIRTSVDTTTSPSPALMHRVPCQSRPTEQGKRSEEPCFLLDRPCSTSPQAYCQGYPGYCLHGVVVASHSVTMAGQDDSAQLCDSVRQASVQVHTTVLRQEIANFFAKDAIKPVPPAKMKKGFYSSYFIVPKKRRWSETNPRSLS</sequence>
<keyword evidence="3" id="KW-1185">Reference proteome</keyword>
<reference evidence="2 3" key="1">
    <citation type="submission" date="2024-05" db="EMBL/GenBank/DDBJ databases">
        <title>Genome sequencing and assembly of Indian major carp, Cirrhinus mrigala (Hamilton, 1822).</title>
        <authorList>
            <person name="Mohindra V."/>
            <person name="Chowdhury L.M."/>
            <person name="Lal K."/>
            <person name="Jena J.K."/>
        </authorList>
    </citation>
    <scope>NUCLEOTIDE SEQUENCE [LARGE SCALE GENOMIC DNA]</scope>
    <source>
        <strain evidence="2">CM1030</strain>
        <tissue evidence="2">Blood</tissue>
    </source>
</reference>
<gene>
    <name evidence="2" type="ORF">M9458_025894</name>
</gene>
<feature type="compositionally biased region" description="Polar residues" evidence="1">
    <location>
        <begin position="17"/>
        <end position="27"/>
    </location>
</feature>